<keyword evidence="14" id="KW-1185">Reference proteome</keyword>
<dbReference type="Gene3D" id="3.30.565.10">
    <property type="entry name" value="Histidine kinase-like ATPase, C-terminal domain"/>
    <property type="match status" value="1"/>
</dbReference>
<dbReference type="FunFam" id="3.30.565.10:FF:000010">
    <property type="entry name" value="Sensor histidine kinase RcsC"/>
    <property type="match status" value="1"/>
</dbReference>
<dbReference type="KEGG" id="caul:KCG34_02085"/>
<evidence type="ECO:0000256" key="3">
    <source>
        <dbReference type="ARBA" id="ARBA00022553"/>
    </source>
</evidence>
<dbReference type="Pfam" id="PF00512">
    <property type="entry name" value="HisKA"/>
    <property type="match status" value="1"/>
</dbReference>
<evidence type="ECO:0000259" key="11">
    <source>
        <dbReference type="PROSITE" id="PS50110"/>
    </source>
</evidence>
<dbReference type="SMART" id="SM00448">
    <property type="entry name" value="REC"/>
    <property type="match status" value="1"/>
</dbReference>
<dbReference type="PANTHER" id="PTHR43047">
    <property type="entry name" value="TWO-COMPONENT HISTIDINE PROTEIN KINASE"/>
    <property type="match status" value="1"/>
</dbReference>
<evidence type="ECO:0000259" key="12">
    <source>
        <dbReference type="PROSITE" id="PS50112"/>
    </source>
</evidence>
<dbReference type="SMART" id="SM00387">
    <property type="entry name" value="HATPase_c"/>
    <property type="match status" value="1"/>
</dbReference>
<dbReference type="SMART" id="SM00388">
    <property type="entry name" value="HisKA"/>
    <property type="match status" value="1"/>
</dbReference>
<dbReference type="InterPro" id="IPR001789">
    <property type="entry name" value="Sig_transdc_resp-reg_receiver"/>
</dbReference>
<dbReference type="InterPro" id="IPR005467">
    <property type="entry name" value="His_kinase_dom"/>
</dbReference>
<keyword evidence="4" id="KW-0808">Transferase</keyword>
<evidence type="ECO:0000259" key="10">
    <source>
        <dbReference type="PROSITE" id="PS50109"/>
    </source>
</evidence>
<evidence type="ECO:0000256" key="6">
    <source>
        <dbReference type="ARBA" id="ARBA00023012"/>
    </source>
</evidence>
<evidence type="ECO:0000256" key="8">
    <source>
        <dbReference type="SAM" id="Coils"/>
    </source>
</evidence>
<feature type="coiled-coil region" evidence="8">
    <location>
        <begin position="67"/>
        <end position="101"/>
    </location>
</feature>
<name>A0A975G501_9CAUL</name>
<dbReference type="SMART" id="SM00091">
    <property type="entry name" value="PAS"/>
    <property type="match status" value="1"/>
</dbReference>
<gene>
    <name evidence="13" type="ORF">KCG34_02085</name>
</gene>
<dbReference type="PRINTS" id="PR00344">
    <property type="entry name" value="BCTRLSENSOR"/>
</dbReference>
<dbReference type="GO" id="GO:0000155">
    <property type="term" value="F:phosphorelay sensor kinase activity"/>
    <property type="evidence" value="ECO:0007669"/>
    <property type="project" value="InterPro"/>
</dbReference>
<evidence type="ECO:0000313" key="14">
    <source>
        <dbReference type="Proteomes" id="UP000676409"/>
    </source>
</evidence>
<keyword evidence="3 7" id="KW-0597">Phosphoprotein</keyword>
<dbReference type="NCBIfam" id="TIGR00229">
    <property type="entry name" value="sensory_box"/>
    <property type="match status" value="1"/>
</dbReference>
<dbReference type="SUPFAM" id="SSF55874">
    <property type="entry name" value="ATPase domain of HSP90 chaperone/DNA topoisomerase II/histidine kinase"/>
    <property type="match status" value="1"/>
</dbReference>
<dbReference type="SUPFAM" id="SSF47384">
    <property type="entry name" value="Homodimeric domain of signal transducing histidine kinase"/>
    <property type="match status" value="1"/>
</dbReference>
<feature type="domain" description="Response regulatory" evidence="11">
    <location>
        <begin position="483"/>
        <end position="601"/>
    </location>
</feature>
<keyword evidence="9" id="KW-0812">Transmembrane</keyword>
<feature type="domain" description="Histidine kinase" evidence="10">
    <location>
        <begin position="240"/>
        <end position="460"/>
    </location>
</feature>
<dbReference type="InterPro" id="IPR000014">
    <property type="entry name" value="PAS"/>
</dbReference>
<dbReference type="EMBL" id="CP073078">
    <property type="protein sequence ID" value="QUD90642.1"/>
    <property type="molecule type" value="Genomic_DNA"/>
</dbReference>
<dbReference type="Gene3D" id="1.10.287.130">
    <property type="match status" value="1"/>
</dbReference>
<dbReference type="InterPro" id="IPR011006">
    <property type="entry name" value="CheY-like_superfamily"/>
</dbReference>
<dbReference type="PROSITE" id="PS50109">
    <property type="entry name" value="HIS_KIN"/>
    <property type="match status" value="1"/>
</dbReference>
<protein>
    <recommendedName>
        <fullName evidence="2">histidine kinase</fullName>
        <ecNumber evidence="2">2.7.13.3</ecNumber>
    </recommendedName>
</protein>
<organism evidence="13 14">
    <name type="scientific">Phenylobacterium montanum</name>
    <dbReference type="NCBI Taxonomy" id="2823693"/>
    <lineage>
        <taxon>Bacteria</taxon>
        <taxon>Pseudomonadati</taxon>
        <taxon>Pseudomonadota</taxon>
        <taxon>Alphaproteobacteria</taxon>
        <taxon>Caulobacterales</taxon>
        <taxon>Caulobacteraceae</taxon>
        <taxon>Phenylobacterium</taxon>
    </lineage>
</organism>
<dbReference type="InterPro" id="IPR003594">
    <property type="entry name" value="HATPase_dom"/>
</dbReference>
<evidence type="ECO:0000256" key="4">
    <source>
        <dbReference type="ARBA" id="ARBA00022679"/>
    </source>
</evidence>
<dbReference type="PANTHER" id="PTHR43047:SF64">
    <property type="entry name" value="HISTIDINE KINASE CONTAINING CHEY-HOMOLOGOUS RECEIVER DOMAIN AND PAS DOMAIN-RELATED"/>
    <property type="match status" value="1"/>
</dbReference>
<keyword evidence="6" id="KW-0902">Two-component regulatory system</keyword>
<dbReference type="CDD" id="cd00082">
    <property type="entry name" value="HisKA"/>
    <property type="match status" value="1"/>
</dbReference>
<dbReference type="PROSITE" id="PS50110">
    <property type="entry name" value="RESPONSE_REGULATORY"/>
    <property type="match status" value="1"/>
</dbReference>
<dbReference type="SUPFAM" id="SSF55785">
    <property type="entry name" value="PYP-like sensor domain (PAS domain)"/>
    <property type="match status" value="1"/>
</dbReference>
<dbReference type="InterPro" id="IPR036890">
    <property type="entry name" value="HATPase_C_sf"/>
</dbReference>
<proteinExistence type="predicted"/>
<dbReference type="InterPro" id="IPR036097">
    <property type="entry name" value="HisK_dim/P_sf"/>
</dbReference>
<accession>A0A975G501</accession>
<dbReference type="CDD" id="cd00130">
    <property type="entry name" value="PAS"/>
    <property type="match status" value="1"/>
</dbReference>
<dbReference type="AlphaFoldDB" id="A0A975G501"/>
<keyword evidence="5" id="KW-0418">Kinase</keyword>
<keyword evidence="8" id="KW-0175">Coiled coil</keyword>
<dbReference type="Proteomes" id="UP000676409">
    <property type="component" value="Chromosome"/>
</dbReference>
<dbReference type="Pfam" id="PF08447">
    <property type="entry name" value="PAS_3"/>
    <property type="match status" value="1"/>
</dbReference>
<dbReference type="InterPro" id="IPR003661">
    <property type="entry name" value="HisK_dim/P_dom"/>
</dbReference>
<evidence type="ECO:0000256" key="9">
    <source>
        <dbReference type="SAM" id="Phobius"/>
    </source>
</evidence>
<evidence type="ECO:0000313" key="13">
    <source>
        <dbReference type="EMBL" id="QUD90642.1"/>
    </source>
</evidence>
<dbReference type="Gene3D" id="3.40.50.2300">
    <property type="match status" value="1"/>
</dbReference>
<reference evidence="13" key="1">
    <citation type="submission" date="2021-04" db="EMBL/GenBank/DDBJ databases">
        <title>The complete genome sequence of Caulobacter sp. S6.</title>
        <authorList>
            <person name="Tang Y."/>
            <person name="Ouyang W."/>
            <person name="Liu Q."/>
            <person name="Huang B."/>
            <person name="Guo Z."/>
            <person name="Lei P."/>
        </authorList>
    </citation>
    <scope>NUCLEOTIDE SEQUENCE</scope>
    <source>
        <strain evidence="13">S6</strain>
    </source>
</reference>
<evidence type="ECO:0000256" key="1">
    <source>
        <dbReference type="ARBA" id="ARBA00000085"/>
    </source>
</evidence>
<dbReference type="EC" id="2.7.13.3" evidence="2"/>
<keyword evidence="9" id="KW-1133">Transmembrane helix</keyword>
<evidence type="ECO:0000256" key="2">
    <source>
        <dbReference type="ARBA" id="ARBA00012438"/>
    </source>
</evidence>
<dbReference type="Gene3D" id="3.30.450.20">
    <property type="entry name" value="PAS domain"/>
    <property type="match status" value="1"/>
</dbReference>
<sequence>MSWMRLKTVASVFLLALAANILVAFAVRALSPLTLLCAVIAAALSSIPLSLLVLGQRRMAAEALESAAQKNRVIAEIQQRRQEAEESSAGAERALDRLARSEGLYRLLADNQTDVITLWTQDLKRKYTSPSVKRTLGFTPEELQEQPALLEVHPEDAGRIRGVLEGLKPGGEPVVAEYRVHLKDGSEAWVESMVRRLDGDGELLSTSRVINRRKALEDALLRALSEAKAAGQAKSDFLANMTHELRTPLNAIIGFSEVLKTSEELSPAGARHLALIADASHTLLGVVNDVLDFSRLEAGAVEPELAPFDPRSLVESAVAMLAGQAEAKGVALEIAAAGPGDRLMGDEPRLRQVLLNFLSNAIKFTSRGRVCVRLSQTEAGEVRRLRIAVEDTGIGISTEQLPSLFDRFTQADASTSRQYGGTGLGLAISKRIMEALGGSVGVESRIGEGSTFWFEIVLEAAPDQPVRATRASTAAADIDPAMRLLVVDDNAVNRELICTLLSPFDLEVETAQDGVEAVEAALRTPFDLILMDVQMPNMDGLTATRRIREAAQLGARRPVILAMTANVLPEQVARCLEAGMDGHLGKPISAERLLAAIASPYPGAKEHTGAAATA</sequence>
<keyword evidence="9" id="KW-0472">Membrane</keyword>
<dbReference type="InterPro" id="IPR035965">
    <property type="entry name" value="PAS-like_dom_sf"/>
</dbReference>
<evidence type="ECO:0000256" key="5">
    <source>
        <dbReference type="ARBA" id="ARBA00022777"/>
    </source>
</evidence>
<dbReference type="Pfam" id="PF00072">
    <property type="entry name" value="Response_reg"/>
    <property type="match status" value="1"/>
</dbReference>
<dbReference type="InterPro" id="IPR004358">
    <property type="entry name" value="Sig_transdc_His_kin-like_C"/>
</dbReference>
<dbReference type="SUPFAM" id="SSF52172">
    <property type="entry name" value="CheY-like"/>
    <property type="match status" value="1"/>
</dbReference>
<evidence type="ECO:0000256" key="7">
    <source>
        <dbReference type="PROSITE-ProRule" id="PRU00169"/>
    </source>
</evidence>
<dbReference type="CDD" id="cd17546">
    <property type="entry name" value="REC_hyHK_CKI1_RcsC-like"/>
    <property type="match status" value="1"/>
</dbReference>
<dbReference type="CDD" id="cd16922">
    <property type="entry name" value="HATPase_EvgS-ArcB-TorS-like"/>
    <property type="match status" value="1"/>
</dbReference>
<feature type="transmembrane region" description="Helical" evidence="9">
    <location>
        <begin position="34"/>
        <end position="54"/>
    </location>
</feature>
<feature type="domain" description="PAS" evidence="12">
    <location>
        <begin position="101"/>
        <end position="171"/>
    </location>
</feature>
<feature type="modified residue" description="4-aspartylphosphate" evidence="7">
    <location>
        <position position="532"/>
    </location>
</feature>
<comment type="catalytic activity">
    <reaction evidence="1">
        <text>ATP + protein L-histidine = ADP + protein N-phospho-L-histidine.</text>
        <dbReference type="EC" id="2.7.13.3"/>
    </reaction>
</comment>
<dbReference type="PROSITE" id="PS50112">
    <property type="entry name" value="PAS"/>
    <property type="match status" value="1"/>
</dbReference>
<dbReference type="Pfam" id="PF02518">
    <property type="entry name" value="HATPase_c"/>
    <property type="match status" value="1"/>
</dbReference>
<dbReference type="InterPro" id="IPR013655">
    <property type="entry name" value="PAS_fold_3"/>
</dbReference>